<dbReference type="Gene3D" id="1.20.120.1910">
    <property type="entry name" value="Cysteine-tRNA ligase, C-terminal anti-codon recognition domain"/>
    <property type="match status" value="1"/>
</dbReference>
<evidence type="ECO:0000256" key="10">
    <source>
        <dbReference type="ARBA" id="ARBA00022840"/>
    </source>
</evidence>
<evidence type="ECO:0000313" key="15">
    <source>
        <dbReference type="EMBL" id="SUZ88874.1"/>
    </source>
</evidence>
<evidence type="ECO:0000256" key="12">
    <source>
        <dbReference type="ARBA" id="ARBA00023146"/>
    </source>
</evidence>
<protein>
    <recommendedName>
        <fullName evidence="4">cysteine--tRNA ligase</fullName>
        <ecNumber evidence="4">6.1.1.16</ecNumber>
    </recommendedName>
    <alternativeName>
        <fullName evidence="13">Cysteinyl-tRNA synthetase</fullName>
    </alternativeName>
</protein>
<dbReference type="PRINTS" id="PR00983">
    <property type="entry name" value="TRNASYNTHCYS"/>
</dbReference>
<evidence type="ECO:0000256" key="11">
    <source>
        <dbReference type="ARBA" id="ARBA00022917"/>
    </source>
</evidence>
<evidence type="ECO:0000256" key="8">
    <source>
        <dbReference type="ARBA" id="ARBA00022741"/>
    </source>
</evidence>
<dbReference type="Pfam" id="PF01406">
    <property type="entry name" value="tRNA-synt_1e"/>
    <property type="match status" value="1"/>
</dbReference>
<dbReference type="PANTHER" id="PTHR10890">
    <property type="entry name" value="CYSTEINYL-TRNA SYNTHETASE"/>
    <property type="match status" value="1"/>
</dbReference>
<evidence type="ECO:0000256" key="9">
    <source>
        <dbReference type="ARBA" id="ARBA00022833"/>
    </source>
</evidence>
<keyword evidence="8" id="KW-0547">Nucleotide-binding</keyword>
<proteinExistence type="inferred from homology"/>
<keyword evidence="5" id="KW-0963">Cytoplasm</keyword>
<dbReference type="SUPFAM" id="SSF52374">
    <property type="entry name" value="Nucleotidylyl transferase"/>
    <property type="match status" value="1"/>
</dbReference>
<evidence type="ECO:0000256" key="5">
    <source>
        <dbReference type="ARBA" id="ARBA00022490"/>
    </source>
</evidence>
<dbReference type="InterPro" id="IPR015803">
    <property type="entry name" value="Cys-tRNA-ligase"/>
</dbReference>
<dbReference type="InterPro" id="IPR014729">
    <property type="entry name" value="Rossmann-like_a/b/a_fold"/>
</dbReference>
<gene>
    <name evidence="15" type="ORF">METZ01_LOCUS41728</name>
</gene>
<evidence type="ECO:0000256" key="3">
    <source>
        <dbReference type="ARBA" id="ARBA00005594"/>
    </source>
</evidence>
<dbReference type="HAMAP" id="MF_00041">
    <property type="entry name" value="Cys_tRNA_synth"/>
    <property type="match status" value="1"/>
</dbReference>
<evidence type="ECO:0000256" key="2">
    <source>
        <dbReference type="ARBA" id="ARBA00004496"/>
    </source>
</evidence>
<dbReference type="EC" id="6.1.1.16" evidence="4"/>
<dbReference type="GO" id="GO:0005829">
    <property type="term" value="C:cytosol"/>
    <property type="evidence" value="ECO:0007669"/>
    <property type="project" value="TreeGrafter"/>
</dbReference>
<feature type="domain" description="Cysteinyl-tRNA synthetase class Ia DALR" evidence="14">
    <location>
        <begin position="315"/>
        <end position="379"/>
    </location>
</feature>
<dbReference type="InterPro" id="IPR024909">
    <property type="entry name" value="Cys-tRNA/MSH_ligase"/>
</dbReference>
<dbReference type="InterPro" id="IPR009080">
    <property type="entry name" value="tRNAsynth_Ia_anticodon-bd"/>
</dbReference>
<keyword evidence="12" id="KW-0030">Aminoacyl-tRNA synthetase</keyword>
<dbReference type="InterPro" id="IPR032678">
    <property type="entry name" value="tRNA-synt_1_cat_dom"/>
</dbReference>
<evidence type="ECO:0000256" key="7">
    <source>
        <dbReference type="ARBA" id="ARBA00022723"/>
    </source>
</evidence>
<dbReference type="Gene3D" id="3.40.50.620">
    <property type="entry name" value="HUPs"/>
    <property type="match status" value="1"/>
</dbReference>
<keyword evidence="11" id="KW-0648">Protein biosynthesis</keyword>
<name>A0A381RCD0_9ZZZZ</name>
<keyword evidence="6" id="KW-0436">Ligase</keyword>
<dbReference type="AlphaFoldDB" id="A0A381RCD0"/>
<dbReference type="SMART" id="SM00840">
    <property type="entry name" value="DALR_2"/>
    <property type="match status" value="1"/>
</dbReference>
<dbReference type="GO" id="GO:0004817">
    <property type="term" value="F:cysteine-tRNA ligase activity"/>
    <property type="evidence" value="ECO:0007669"/>
    <property type="project" value="UniProtKB-EC"/>
</dbReference>
<dbReference type="SUPFAM" id="SSF47323">
    <property type="entry name" value="Anticodon-binding domain of a subclass of class I aminoacyl-tRNA synthetases"/>
    <property type="match status" value="1"/>
</dbReference>
<evidence type="ECO:0000256" key="13">
    <source>
        <dbReference type="ARBA" id="ARBA00031499"/>
    </source>
</evidence>
<organism evidence="15">
    <name type="scientific">marine metagenome</name>
    <dbReference type="NCBI Taxonomy" id="408172"/>
    <lineage>
        <taxon>unclassified sequences</taxon>
        <taxon>metagenomes</taxon>
        <taxon>ecological metagenomes</taxon>
    </lineage>
</organism>
<dbReference type="GO" id="GO:0005524">
    <property type="term" value="F:ATP binding"/>
    <property type="evidence" value="ECO:0007669"/>
    <property type="project" value="UniProtKB-KW"/>
</dbReference>
<reference evidence="15" key="1">
    <citation type="submission" date="2018-05" db="EMBL/GenBank/DDBJ databases">
        <authorList>
            <person name="Lanie J.A."/>
            <person name="Ng W.-L."/>
            <person name="Kazmierczak K.M."/>
            <person name="Andrzejewski T.M."/>
            <person name="Davidsen T.M."/>
            <person name="Wayne K.J."/>
            <person name="Tettelin H."/>
            <person name="Glass J.I."/>
            <person name="Rusch D."/>
            <person name="Podicherti R."/>
            <person name="Tsui H.-C.T."/>
            <person name="Winkler M.E."/>
        </authorList>
    </citation>
    <scope>NUCLEOTIDE SEQUENCE</scope>
</reference>
<dbReference type="PANTHER" id="PTHR10890:SF3">
    <property type="entry name" value="CYSTEINE--TRNA LIGASE, CYTOPLASMIC"/>
    <property type="match status" value="1"/>
</dbReference>
<evidence type="ECO:0000256" key="1">
    <source>
        <dbReference type="ARBA" id="ARBA00001947"/>
    </source>
</evidence>
<keyword evidence="9" id="KW-0862">Zinc</keyword>
<comment type="similarity">
    <text evidence="3">Belongs to the class-I aminoacyl-tRNA synthetase family.</text>
</comment>
<comment type="cofactor">
    <cofactor evidence="1">
        <name>Zn(2+)</name>
        <dbReference type="ChEBI" id="CHEBI:29105"/>
    </cofactor>
</comment>
<evidence type="ECO:0000256" key="6">
    <source>
        <dbReference type="ARBA" id="ARBA00022598"/>
    </source>
</evidence>
<dbReference type="GO" id="GO:0046872">
    <property type="term" value="F:metal ion binding"/>
    <property type="evidence" value="ECO:0007669"/>
    <property type="project" value="UniProtKB-KW"/>
</dbReference>
<dbReference type="CDD" id="cd00672">
    <property type="entry name" value="CysRS_core"/>
    <property type="match status" value="1"/>
</dbReference>
<keyword evidence="10" id="KW-0067">ATP-binding</keyword>
<accession>A0A381RCD0</accession>
<dbReference type="GO" id="GO:0006423">
    <property type="term" value="P:cysteinyl-tRNA aminoacylation"/>
    <property type="evidence" value="ECO:0007669"/>
    <property type="project" value="InterPro"/>
</dbReference>
<dbReference type="Pfam" id="PF09190">
    <property type="entry name" value="DALR_2"/>
    <property type="match status" value="1"/>
</dbReference>
<dbReference type="NCBIfam" id="TIGR00435">
    <property type="entry name" value="cysS"/>
    <property type="match status" value="1"/>
</dbReference>
<evidence type="ECO:0000259" key="14">
    <source>
        <dbReference type="SMART" id="SM00840"/>
    </source>
</evidence>
<dbReference type="EMBL" id="UINC01001792">
    <property type="protein sequence ID" value="SUZ88874.1"/>
    <property type="molecule type" value="Genomic_DNA"/>
</dbReference>
<dbReference type="InterPro" id="IPR015273">
    <property type="entry name" value="Cys-tRNA-synt_Ia_DALR"/>
</dbReference>
<evidence type="ECO:0000256" key="4">
    <source>
        <dbReference type="ARBA" id="ARBA00012832"/>
    </source>
</evidence>
<keyword evidence="7" id="KW-0479">Metal-binding</keyword>
<sequence length="428" mass="49778">MAHIGNFRAFMFEDLLKRYLLLRGFEINHIMNITDVDDKTIKRSFDENIPITELTKKYTDRFFEDLKVLKILPANIYPKATDHIPAMVRMIENLVKNNNAYITDDGSVYFAIDSYHDYGQLINLDFSQQKRTNRVLADEYTKDKPQDFVLWKSWKEEDGDVFWESPWGKGRPGWHIECSAMSTEYLGNHFDIHCGGVDNLFPHHENEIAQTICATGEPFVNIWMHCEHLTVERGKMSKSQGNIFRISDLIEKDFSGETLRYILLNTHYRSKLNFTMDKKHEAVQVIQRITDLYDRLLSINKTVENDGSLPEEYSQFESALDNDLDTPGALAVFFEWVRKTNIKLGSGSLREKEAVTGLNFLDKVNSIFDLIQEKIEIPKAILDLINVRQKARQKNDWVLSDKLRDKIYDLGWTVEDTLTGQKCKPLKS</sequence>
<comment type="subcellular location">
    <subcellularLocation>
        <location evidence="2">Cytoplasm</location>
    </subcellularLocation>
</comment>